<dbReference type="SUPFAM" id="SSF82171">
    <property type="entry name" value="DPP6 N-terminal domain-like"/>
    <property type="match status" value="1"/>
</dbReference>
<dbReference type="AlphaFoldDB" id="A0A160VIL2"/>
<evidence type="ECO:0000313" key="3">
    <source>
        <dbReference type="EMBL" id="CUV10776.1"/>
    </source>
</evidence>
<organism evidence="3">
    <name type="scientific">hydrothermal vent metagenome</name>
    <dbReference type="NCBI Taxonomy" id="652676"/>
    <lineage>
        <taxon>unclassified sequences</taxon>
        <taxon>metagenomes</taxon>
        <taxon>ecological metagenomes</taxon>
    </lineage>
</organism>
<reference evidence="3" key="1">
    <citation type="submission" date="2015-10" db="EMBL/GenBank/DDBJ databases">
        <authorList>
            <person name="Gilbert D.G."/>
        </authorList>
    </citation>
    <scope>NUCLEOTIDE SEQUENCE</scope>
</reference>
<dbReference type="Gene3D" id="2.120.10.30">
    <property type="entry name" value="TolB, C-terminal domain"/>
    <property type="match status" value="2"/>
</dbReference>
<evidence type="ECO:0000256" key="2">
    <source>
        <dbReference type="SAM" id="Phobius"/>
    </source>
</evidence>
<dbReference type="Pfam" id="PF07676">
    <property type="entry name" value="PD40"/>
    <property type="match status" value="4"/>
</dbReference>
<accession>A0A160VIL2</accession>
<protein>
    <submittedName>
        <fullName evidence="3">TolB protein, periplasmic protein involved in the tonb-independent uptake of group A colicins</fullName>
    </submittedName>
</protein>
<dbReference type="InterPro" id="IPR011042">
    <property type="entry name" value="6-blade_b-propeller_TolB-like"/>
</dbReference>
<keyword evidence="2" id="KW-1133">Transmembrane helix</keyword>
<proteinExistence type="inferred from homology"/>
<keyword evidence="2" id="KW-0812">Transmembrane</keyword>
<sequence length="364" mass="41310">MSKTKPYHYIIVIVMTVSFLGFMRWRAIQKNPTLVDGSANTHIQSDERHFKNLRQLTFSGENAEAYFSSDSKKLIFQAHDGEGLCDQIYIMDLINGEYEMVSTGNGVTTCAYFQYPNNDKILYASTHHASKSCPPPPDYSKGYVWKLHEGYDIFRANSNGSSLEQLTHENGYDAEATVSEDGSRIVYTSISSGDLEVWTMNLDGSDKRMLTNKLGYDGGPFFSHSGNKIVWRSYYPETEKEIMDYNKLIAESMIRPMNLQIRIMNADGSGKKQITYNEGANFAPFFFPNDERIIFCSNMADPNGRNFDLWAVNTDGTNLERITSFDGFDGFPMFSPNGKYFVFASNRNQAKTGDTNIFIAEWVD</sequence>
<evidence type="ECO:0000256" key="1">
    <source>
        <dbReference type="ARBA" id="ARBA00009820"/>
    </source>
</evidence>
<dbReference type="EMBL" id="FAXC01000494">
    <property type="protein sequence ID" value="CUV10776.1"/>
    <property type="molecule type" value="Genomic_DNA"/>
</dbReference>
<feature type="transmembrane region" description="Helical" evidence="2">
    <location>
        <begin position="6"/>
        <end position="23"/>
    </location>
</feature>
<gene>
    <name evidence="3" type="ORF">MGWOODY_Mmi2517</name>
</gene>
<comment type="similarity">
    <text evidence="1">Belongs to the TolB family.</text>
</comment>
<keyword evidence="2" id="KW-0472">Membrane</keyword>
<name>A0A160VIL2_9ZZZZ</name>
<dbReference type="PANTHER" id="PTHR36842:SF1">
    <property type="entry name" value="PROTEIN TOLB"/>
    <property type="match status" value="1"/>
</dbReference>
<dbReference type="PANTHER" id="PTHR36842">
    <property type="entry name" value="PROTEIN TOLB HOMOLOG"/>
    <property type="match status" value="1"/>
</dbReference>
<dbReference type="InterPro" id="IPR011659">
    <property type="entry name" value="WD40"/>
</dbReference>